<dbReference type="SUPFAM" id="SSF56112">
    <property type="entry name" value="Protein kinase-like (PK-like)"/>
    <property type="match status" value="1"/>
</dbReference>
<feature type="domain" description="PI3K/PI4K catalytic" evidence="8">
    <location>
        <begin position="1634"/>
        <end position="1896"/>
    </location>
</feature>
<reference evidence="10 11" key="1">
    <citation type="journal article" date="2018" name="Nat. Ecol. Evol.">
        <title>Pezizomycetes genomes reveal the molecular basis of ectomycorrhizal truffle lifestyle.</title>
        <authorList>
            <person name="Murat C."/>
            <person name="Payen T."/>
            <person name="Noel B."/>
            <person name="Kuo A."/>
            <person name="Morin E."/>
            <person name="Chen J."/>
            <person name="Kohler A."/>
            <person name="Krizsan K."/>
            <person name="Balestrini R."/>
            <person name="Da Silva C."/>
            <person name="Montanini B."/>
            <person name="Hainaut M."/>
            <person name="Levati E."/>
            <person name="Barry K.W."/>
            <person name="Belfiori B."/>
            <person name="Cichocki N."/>
            <person name="Clum A."/>
            <person name="Dockter R.B."/>
            <person name="Fauchery L."/>
            <person name="Guy J."/>
            <person name="Iotti M."/>
            <person name="Le Tacon F."/>
            <person name="Lindquist E.A."/>
            <person name="Lipzen A."/>
            <person name="Malagnac F."/>
            <person name="Mello A."/>
            <person name="Molinier V."/>
            <person name="Miyauchi S."/>
            <person name="Poulain J."/>
            <person name="Riccioni C."/>
            <person name="Rubini A."/>
            <person name="Sitrit Y."/>
            <person name="Splivallo R."/>
            <person name="Traeger S."/>
            <person name="Wang M."/>
            <person name="Zifcakova L."/>
            <person name="Wipf D."/>
            <person name="Zambonelli A."/>
            <person name="Paolocci F."/>
            <person name="Nowrousian M."/>
            <person name="Ottonello S."/>
            <person name="Baldrian P."/>
            <person name="Spatafora J.W."/>
            <person name="Henrissat B."/>
            <person name="Nagy L.G."/>
            <person name="Aury J.M."/>
            <person name="Wincker P."/>
            <person name="Grigoriev I.V."/>
            <person name="Bonfante P."/>
            <person name="Martin F.M."/>
        </authorList>
    </citation>
    <scope>NUCLEOTIDE SEQUENCE [LARGE SCALE GENOMIC DNA]</scope>
    <source>
        <strain evidence="10 11">RN42</strain>
    </source>
</reference>
<keyword evidence="5" id="KW-0547">Nucleotide-binding</keyword>
<evidence type="ECO:0000256" key="1">
    <source>
        <dbReference type="ARBA" id="ARBA00001686"/>
    </source>
</evidence>
<dbReference type="PROSITE" id="PS00916">
    <property type="entry name" value="PI3_4_KINASE_2"/>
    <property type="match status" value="1"/>
</dbReference>
<evidence type="ECO:0000313" key="10">
    <source>
        <dbReference type="EMBL" id="RPA77257.1"/>
    </source>
</evidence>
<dbReference type="GO" id="GO:0005524">
    <property type="term" value="F:ATP binding"/>
    <property type="evidence" value="ECO:0007669"/>
    <property type="project" value="UniProtKB-KW"/>
</dbReference>
<organism evidence="10 11">
    <name type="scientific">Ascobolus immersus RN42</name>
    <dbReference type="NCBI Taxonomy" id="1160509"/>
    <lineage>
        <taxon>Eukaryota</taxon>
        <taxon>Fungi</taxon>
        <taxon>Dikarya</taxon>
        <taxon>Ascomycota</taxon>
        <taxon>Pezizomycotina</taxon>
        <taxon>Pezizomycetes</taxon>
        <taxon>Pezizales</taxon>
        <taxon>Ascobolaceae</taxon>
        <taxon>Ascobolus</taxon>
    </lineage>
</organism>
<dbReference type="PROSITE" id="PS00915">
    <property type="entry name" value="PI3_4_KINASE_1"/>
    <property type="match status" value="1"/>
</dbReference>
<evidence type="ECO:0000256" key="3">
    <source>
        <dbReference type="ARBA" id="ARBA00012169"/>
    </source>
</evidence>
<dbReference type="SMART" id="SM00146">
    <property type="entry name" value="PI3Kc"/>
    <property type="match status" value="1"/>
</dbReference>
<dbReference type="EC" id="2.7.1.67" evidence="3"/>
<evidence type="ECO:0000256" key="7">
    <source>
        <dbReference type="ARBA" id="ARBA00022840"/>
    </source>
</evidence>
<dbReference type="PROSITE" id="PS51545">
    <property type="entry name" value="PIK_HELICAL"/>
    <property type="match status" value="1"/>
</dbReference>
<name>A0A3N4HVI7_ASCIM</name>
<dbReference type="Pfam" id="PF00613">
    <property type="entry name" value="PI3Ka"/>
    <property type="match status" value="1"/>
</dbReference>
<dbReference type="GO" id="GO:0005737">
    <property type="term" value="C:cytoplasm"/>
    <property type="evidence" value="ECO:0007669"/>
    <property type="project" value="TreeGrafter"/>
</dbReference>
<dbReference type="InterPro" id="IPR036940">
    <property type="entry name" value="PI3/4_kinase_cat_sf"/>
</dbReference>
<dbReference type="PANTHER" id="PTHR10048:SF15">
    <property type="entry name" value="PHOSPHATIDYLINOSITOL 4-KINASE ALPHA"/>
    <property type="match status" value="1"/>
</dbReference>
<dbReference type="InterPro" id="IPR011009">
    <property type="entry name" value="Kinase-like_dom_sf"/>
</dbReference>
<keyword evidence="4" id="KW-0808">Transferase</keyword>
<keyword evidence="11" id="KW-1185">Reference proteome</keyword>
<dbReference type="Gene3D" id="1.25.40.70">
    <property type="entry name" value="Phosphatidylinositol 3-kinase, accessory domain (PIK)"/>
    <property type="match status" value="1"/>
</dbReference>
<sequence length="1912" mass="214058">MDGISRGLRRTAFDRIALLSAKPGASPNSETNELERLGAECPAHPNQSNGIINGIMKSLMPASQVEMTIRELEVLLALCRAAPSIKSLENADKLLQQLAPYLAESHSQLFQYSPYLSEIDPSPWECLTSSLATAIFSLGLKFPSLHNDALEAFKSYLDSVKDALQDDEITRYTSSIAMIVVSLLGFLEAAAVNAEFWTHQQRLLMLSSVQSILQEKFLVDVETTFSTIRNSHERPLRQWKQYNRRYNNIGRPLGAMLLSQGFMKLLVPSTALLLVSPVTLRRRHILDELMEAEPNVNVTTITGANGEAETDDGFKELVAGYADFAVEGIKLVESDSDYLKISTSWQQGLAFSVKSYALVSYCCCALLEDSDTDVNVLVKWLESTMADPIQMADESLAAVTLKIMGILSKNDSYFAASLSRSLPRFIVRGSPSALTVRVAAHCLAYVLQFLSQDAIITTLYTLSNVLSLSNPERAVATNYREKYLNFDQNMGSAISLALTSEDDKNHVFESVIEAIVGVAKSCRDEKIIALAQSILLQKINKVNPSVDRKVLTEVASLALVTGPTDFRTLLKSIAKHAEDAEAANNEPFMRAILDARIYLSRNLASAEDTALYEIYLINLLECVVAKGDVRENEAKRPSDVELAARGIKELLAPLAVLLQEAEKHGKTELAPEVATLFRDAWYNCAIHGFLYGSKLVEESKDHFLVIARNSPSLVSDTRGYQIESEMELNTVLRRGMNPPNTVEHKRKLAGLLRTNDAEIKGLTYPTVVFLEAATTLESLRSITGSCTRVLTYFVDPALKQGPSATCMSSISTLAIDLYLHEVIRQELPTSRIASQLANIFLLCTHRVAQVSHVALSSADKVIASVPAALCQKASLFALLELLSLMWTGCLDEETDEYNWRSEFVSPKTGIRVELSDSYAQRRKTLNALLARAKVWVRAALEIAPMDVKGLLATYLSEYDDYGTVGHVSLGRSFALEMGGAVPASDHRLMPIKQFCGIQTDTASDFMVQYTTRQAYRHADALAGHDSPWVDGIPLDASMMTLSNGEIDDLESVLAEMQDRARGRKHISLAEVRDVLKRAAALLCRTKKDECTIVMHLVQIPFALFTKPALNLGVSLWMGVINENPRMESRILAEIAHGWEWTVRRRIGLFSPKLRAPDAFEMKMEYAPSNPEEVEREKRHAAGVIVPHLRLLQFLLSRFQANRHGNVNIQRIFQKLVNVTLPAMAHASNHPLAREARFYFILIALQIAHAGRYTLVEKLQVRLKERILSAALSWFANVPCWTFGGNRLQVKAEISILGLVAEQLKKGVTTAGIKRKEELLQILVQSELGRLTTWLLPLDQRKEIPGGRRMMVEDQVANLLTVAWTESPALAIFLLRRFQSPRLESEVRTLLLKFPEKAVHIPQALPLLLTDRIPTDVSWQLKYLLYWHPLDPISATTYFLPSYANNPFILQYAMRSLESHPISTTFFYVPQIVQALRYDALGYVQRFILEAAKFSQLFAHQIIWNMKANAYKDEDATIPDPVKPVLDQTMDRLIDSFTDEDRSFYEREFKFFGEVTAISGTLRPFIRKSKAEKKQKIEEELRKIVVDVGVYVPSNPDGVVIGIDRKSGKPLQSHAKAPFMATFRIQKALQDASASSSEVDLTEKKDEAPKTVDTWLSAIFKVGDDCRQDMLVLQLISSFRTIFASLGLPVYVFPYRVVATAPGCGMIDLIPNSVSRDMLGREAVNGLYDYFITKYGSEDSVAFQEARHNFVKSMAAYSVISYLLQLKDRHNGNIMVNEEGCIIHIDFGFCFDIAPGGITFERAPFKLTTEMVAVMGGSVESQSYRWFEELCVKAFLATREYVDRLCACVVLMIDSGLPCFKPETIQHFRERFVLERTEREAAEYMRGLVNKSFRSYTTKGYDQFQLLTNGIPY</sequence>
<dbReference type="PROSITE" id="PS50290">
    <property type="entry name" value="PI3_4_KINASE_3"/>
    <property type="match status" value="1"/>
</dbReference>
<dbReference type="Gene3D" id="1.10.1070.11">
    <property type="entry name" value="Phosphatidylinositol 3-/4-kinase, catalytic domain"/>
    <property type="match status" value="1"/>
</dbReference>
<dbReference type="OrthoDB" id="10264149at2759"/>
<dbReference type="Pfam" id="PF19274">
    <property type="entry name" value="PI4K_N"/>
    <property type="match status" value="1"/>
</dbReference>
<evidence type="ECO:0000259" key="8">
    <source>
        <dbReference type="PROSITE" id="PS50290"/>
    </source>
</evidence>
<dbReference type="GO" id="GO:0005886">
    <property type="term" value="C:plasma membrane"/>
    <property type="evidence" value="ECO:0007669"/>
    <property type="project" value="TreeGrafter"/>
</dbReference>
<dbReference type="GO" id="GO:0046854">
    <property type="term" value="P:phosphatidylinositol phosphate biosynthetic process"/>
    <property type="evidence" value="ECO:0007669"/>
    <property type="project" value="InterPro"/>
</dbReference>
<dbReference type="CDD" id="cd05167">
    <property type="entry name" value="PI4Kc_III_alpha"/>
    <property type="match status" value="1"/>
</dbReference>
<dbReference type="Gene3D" id="3.30.1010.10">
    <property type="entry name" value="Phosphatidylinositol 3-kinase Catalytic Subunit, Chain A, domain 4"/>
    <property type="match status" value="1"/>
</dbReference>
<dbReference type="FunFam" id="1.25.40.70:FF:000011">
    <property type="entry name" value="Phosphatidylinositol 4-kinase alpha"/>
    <property type="match status" value="1"/>
</dbReference>
<dbReference type="FunFam" id="1.10.1070.11:FF:000022">
    <property type="entry name" value="Phosphatidylinositol 4-kinase stt4"/>
    <property type="match status" value="1"/>
</dbReference>
<evidence type="ECO:0000256" key="5">
    <source>
        <dbReference type="ARBA" id="ARBA00022741"/>
    </source>
</evidence>
<dbReference type="STRING" id="1160509.A0A3N4HVI7"/>
<evidence type="ECO:0000256" key="6">
    <source>
        <dbReference type="ARBA" id="ARBA00022777"/>
    </source>
</evidence>
<dbReference type="InterPro" id="IPR016024">
    <property type="entry name" value="ARM-type_fold"/>
</dbReference>
<dbReference type="Pfam" id="PF00454">
    <property type="entry name" value="PI3_PI4_kinase"/>
    <property type="match status" value="1"/>
</dbReference>
<keyword evidence="7" id="KW-0067">ATP-binding</keyword>
<keyword evidence="6" id="KW-0418">Kinase</keyword>
<feature type="domain" description="PIK helical" evidence="9">
    <location>
        <begin position="1355"/>
        <end position="1531"/>
    </location>
</feature>
<evidence type="ECO:0000313" key="11">
    <source>
        <dbReference type="Proteomes" id="UP000275078"/>
    </source>
</evidence>
<accession>A0A3N4HVI7</accession>
<comment type="similarity">
    <text evidence="2">Belongs to the PI3/PI4-kinase family. Type III PI4K subfamily.</text>
</comment>
<dbReference type="InterPro" id="IPR042236">
    <property type="entry name" value="PI3K_accessory_sf"/>
</dbReference>
<proteinExistence type="inferred from homology"/>
<dbReference type="InterPro" id="IPR015433">
    <property type="entry name" value="PI3/4_kinase"/>
</dbReference>
<protein>
    <recommendedName>
        <fullName evidence="3">1-phosphatidylinositol 4-kinase</fullName>
        <ecNumber evidence="3">2.7.1.67</ecNumber>
    </recommendedName>
</protein>
<dbReference type="Proteomes" id="UP000275078">
    <property type="component" value="Unassembled WGS sequence"/>
</dbReference>
<gene>
    <name evidence="10" type="ORF">BJ508DRAFT_364570</name>
</gene>
<comment type="catalytic activity">
    <reaction evidence="1">
        <text>a 1,2-diacyl-sn-glycero-3-phospho-(1D-myo-inositol) + ATP = a 1,2-diacyl-sn-glycero-3-phospho-(1D-myo-inositol 4-phosphate) + ADP + H(+)</text>
        <dbReference type="Rhea" id="RHEA:19877"/>
        <dbReference type="ChEBI" id="CHEBI:15378"/>
        <dbReference type="ChEBI" id="CHEBI:30616"/>
        <dbReference type="ChEBI" id="CHEBI:57880"/>
        <dbReference type="ChEBI" id="CHEBI:58178"/>
        <dbReference type="ChEBI" id="CHEBI:456216"/>
        <dbReference type="EC" id="2.7.1.67"/>
    </reaction>
</comment>
<evidence type="ECO:0000256" key="4">
    <source>
        <dbReference type="ARBA" id="ARBA00022679"/>
    </source>
</evidence>
<dbReference type="GO" id="GO:0048015">
    <property type="term" value="P:phosphatidylinositol-mediated signaling"/>
    <property type="evidence" value="ECO:0007669"/>
    <property type="project" value="TreeGrafter"/>
</dbReference>
<evidence type="ECO:0000256" key="2">
    <source>
        <dbReference type="ARBA" id="ARBA00006209"/>
    </source>
</evidence>
<dbReference type="InterPro" id="IPR000403">
    <property type="entry name" value="PI3/4_kinase_cat_dom"/>
</dbReference>
<dbReference type="InterPro" id="IPR045495">
    <property type="entry name" value="PI4K_N"/>
</dbReference>
<evidence type="ECO:0000259" key="9">
    <source>
        <dbReference type="PROSITE" id="PS51545"/>
    </source>
</evidence>
<dbReference type="SUPFAM" id="SSF48371">
    <property type="entry name" value="ARM repeat"/>
    <property type="match status" value="2"/>
</dbReference>
<dbReference type="PANTHER" id="PTHR10048">
    <property type="entry name" value="PHOSPHATIDYLINOSITOL KINASE"/>
    <property type="match status" value="1"/>
</dbReference>
<dbReference type="InterPro" id="IPR001263">
    <property type="entry name" value="PI3K_accessory_dom"/>
</dbReference>
<dbReference type="SMART" id="SM00145">
    <property type="entry name" value="PI3Ka"/>
    <property type="match status" value="1"/>
</dbReference>
<dbReference type="FunFam" id="3.30.1010.10:FF:000014">
    <property type="entry name" value="Phosphatidylinositol 4-kinase STT4"/>
    <property type="match status" value="1"/>
</dbReference>
<dbReference type="InterPro" id="IPR018936">
    <property type="entry name" value="PI3/4_kinase_CS"/>
</dbReference>
<dbReference type="EMBL" id="ML119729">
    <property type="protein sequence ID" value="RPA77257.1"/>
    <property type="molecule type" value="Genomic_DNA"/>
</dbReference>
<dbReference type="GO" id="GO:0004430">
    <property type="term" value="F:1-phosphatidylinositol 4-kinase activity"/>
    <property type="evidence" value="ECO:0007669"/>
    <property type="project" value="UniProtKB-EC"/>
</dbReference>